<evidence type="ECO:0000313" key="5">
    <source>
        <dbReference type="Proteomes" id="UP000183832"/>
    </source>
</evidence>
<dbReference type="Proteomes" id="UP000183832">
    <property type="component" value="Unassembled WGS sequence"/>
</dbReference>
<dbReference type="STRING" id="568069.A0A1J1ITS0"/>
<gene>
    <name evidence="4" type="primary">putative Torsin-like protein</name>
    <name evidence="4" type="ORF">CLUMA_CG015279</name>
</gene>
<dbReference type="GO" id="GO:0012505">
    <property type="term" value="C:endomembrane system"/>
    <property type="evidence" value="ECO:0007669"/>
    <property type="project" value="UniProtKB-ARBA"/>
</dbReference>
<sequence>MSLKSICVYLLKSFLVLLFAQTGYCIEPISTTLLFGISSGLGIKYFDVIKENTYCRYRECCSDNIIPFNIEKLQDSLENRLFGQHIVKEKLFQAVASHYKKIEKSQKPLVMSFHGSPGTGKNFVSNFIAEAVFEKGPESKFYHVFHGSQYSDSDLIKVYKKDVKNKVQEAVKTCPYSIIVFDEVDKMPEGIFDSIKNLLDHHNSVNGISYRKSIFIFLTNYGAEEITKTLFHLTNRERLYRHDTKLHHFEEINRLGVFNEQGGLKDSHLIKSAVIDFYLPFLPLEERHVTQCIKAEFESFGKESVTKEEIEQIKNYISFCPVTKYSYTGCKTIHPKVKAECL</sequence>
<comment type="similarity">
    <text evidence="1">Belongs to the ClpA/ClpB family. Torsin subfamily.</text>
</comment>
<evidence type="ECO:0000259" key="3">
    <source>
        <dbReference type="Pfam" id="PF21376"/>
    </source>
</evidence>
<dbReference type="GO" id="GO:0071218">
    <property type="term" value="P:cellular response to misfolded protein"/>
    <property type="evidence" value="ECO:0007669"/>
    <property type="project" value="TreeGrafter"/>
</dbReference>
<accession>A0A1J1ITS0</accession>
<name>A0A1J1ITS0_9DIPT</name>
<organism evidence="4 5">
    <name type="scientific">Clunio marinus</name>
    <dbReference type="NCBI Taxonomy" id="568069"/>
    <lineage>
        <taxon>Eukaryota</taxon>
        <taxon>Metazoa</taxon>
        <taxon>Ecdysozoa</taxon>
        <taxon>Arthropoda</taxon>
        <taxon>Hexapoda</taxon>
        <taxon>Insecta</taxon>
        <taxon>Pterygota</taxon>
        <taxon>Neoptera</taxon>
        <taxon>Endopterygota</taxon>
        <taxon>Diptera</taxon>
        <taxon>Nematocera</taxon>
        <taxon>Chironomoidea</taxon>
        <taxon>Chironomidae</taxon>
        <taxon>Clunio</taxon>
    </lineage>
</organism>
<dbReference type="InterPro" id="IPR027417">
    <property type="entry name" value="P-loop_NTPase"/>
</dbReference>
<feature type="signal peptide" evidence="2">
    <location>
        <begin position="1"/>
        <end position="25"/>
    </location>
</feature>
<proteinExistence type="inferred from homology"/>
<feature type="chain" id="PRO_5013266832" evidence="2">
    <location>
        <begin position="26"/>
        <end position="342"/>
    </location>
</feature>
<dbReference type="GO" id="GO:0005737">
    <property type="term" value="C:cytoplasm"/>
    <property type="evidence" value="ECO:0007669"/>
    <property type="project" value="UniProtKB-ARBA"/>
</dbReference>
<keyword evidence="2" id="KW-0732">Signal</keyword>
<dbReference type="InterPro" id="IPR049337">
    <property type="entry name" value="TOR1A_C"/>
</dbReference>
<dbReference type="Pfam" id="PF06309">
    <property type="entry name" value="Torsin"/>
    <property type="match status" value="1"/>
</dbReference>
<dbReference type="Pfam" id="PF21376">
    <property type="entry name" value="TOR1A_C"/>
    <property type="match status" value="1"/>
</dbReference>
<dbReference type="GO" id="GO:0005524">
    <property type="term" value="F:ATP binding"/>
    <property type="evidence" value="ECO:0007669"/>
    <property type="project" value="InterPro"/>
</dbReference>
<dbReference type="AlphaFoldDB" id="A0A1J1ITS0"/>
<dbReference type="GO" id="GO:0016887">
    <property type="term" value="F:ATP hydrolysis activity"/>
    <property type="evidence" value="ECO:0007669"/>
    <property type="project" value="InterPro"/>
</dbReference>
<protein>
    <submittedName>
        <fullName evidence="4">CLUMA_CG015279, isoform A</fullName>
    </submittedName>
</protein>
<dbReference type="PANTHER" id="PTHR10760">
    <property type="entry name" value="TORSIN"/>
    <property type="match status" value="1"/>
</dbReference>
<dbReference type="SUPFAM" id="SSF52540">
    <property type="entry name" value="P-loop containing nucleoside triphosphate hydrolases"/>
    <property type="match status" value="1"/>
</dbReference>
<evidence type="ECO:0000256" key="2">
    <source>
        <dbReference type="SAM" id="SignalP"/>
    </source>
</evidence>
<feature type="domain" description="Torsin-1A C-terminal" evidence="3">
    <location>
        <begin position="284"/>
        <end position="337"/>
    </location>
</feature>
<keyword evidence="5" id="KW-1185">Reference proteome</keyword>
<reference evidence="4 5" key="1">
    <citation type="submission" date="2015-04" db="EMBL/GenBank/DDBJ databases">
        <authorList>
            <person name="Syromyatnikov M.Y."/>
            <person name="Popov V.N."/>
        </authorList>
    </citation>
    <scope>NUCLEOTIDE SEQUENCE [LARGE SCALE GENOMIC DNA]</scope>
</reference>
<dbReference type="PANTHER" id="PTHR10760:SF2">
    <property type="entry name" value="LD13476P-RELATED"/>
    <property type="match status" value="1"/>
</dbReference>
<dbReference type="OrthoDB" id="19623at2759"/>
<dbReference type="Gene3D" id="3.40.50.300">
    <property type="entry name" value="P-loop containing nucleotide triphosphate hydrolases"/>
    <property type="match status" value="1"/>
</dbReference>
<evidence type="ECO:0000313" key="4">
    <source>
        <dbReference type="EMBL" id="CRL01913.1"/>
    </source>
</evidence>
<dbReference type="EMBL" id="CVRI01000057">
    <property type="protein sequence ID" value="CRL01913.1"/>
    <property type="molecule type" value="Genomic_DNA"/>
</dbReference>
<evidence type="ECO:0000256" key="1">
    <source>
        <dbReference type="ARBA" id="ARBA00006235"/>
    </source>
</evidence>
<dbReference type="InterPro" id="IPR010448">
    <property type="entry name" value="Torsin"/>
</dbReference>